<comment type="caution">
    <text evidence="2">The sequence shown here is derived from an EMBL/GenBank/DDBJ whole genome shotgun (WGS) entry which is preliminary data.</text>
</comment>
<organism evidence="2 3">
    <name type="scientific">Ataeniobius toweri</name>
    <dbReference type="NCBI Taxonomy" id="208326"/>
    <lineage>
        <taxon>Eukaryota</taxon>
        <taxon>Metazoa</taxon>
        <taxon>Chordata</taxon>
        <taxon>Craniata</taxon>
        <taxon>Vertebrata</taxon>
        <taxon>Euteleostomi</taxon>
        <taxon>Actinopterygii</taxon>
        <taxon>Neopterygii</taxon>
        <taxon>Teleostei</taxon>
        <taxon>Neoteleostei</taxon>
        <taxon>Acanthomorphata</taxon>
        <taxon>Ovalentaria</taxon>
        <taxon>Atherinomorphae</taxon>
        <taxon>Cyprinodontiformes</taxon>
        <taxon>Goodeidae</taxon>
        <taxon>Ataeniobius</taxon>
    </lineage>
</organism>
<dbReference type="Proteomes" id="UP001345963">
    <property type="component" value="Unassembled WGS sequence"/>
</dbReference>
<dbReference type="Gene3D" id="3.30.420.10">
    <property type="entry name" value="Ribonuclease H-like superfamily/Ribonuclease H"/>
    <property type="match status" value="1"/>
</dbReference>
<dbReference type="InterPro" id="IPR036397">
    <property type="entry name" value="RNaseH_sf"/>
</dbReference>
<sequence length="122" mass="13794">MSSRTSSNRSSLVMICRSSSMMEHCVTSGSKSEHGNVGQMSENYPDLNPNEKLWSALKKQVEKQKPTDWDQLQTLRRPKSVTISLDLVQEFMSSGSERFTQVRKKMDLEIFTLVGTTAMVTT</sequence>
<name>A0ABU7B8S4_9TELE</name>
<evidence type="ECO:0000256" key="1">
    <source>
        <dbReference type="SAM" id="MobiDB-lite"/>
    </source>
</evidence>
<protein>
    <submittedName>
        <fullName evidence="2">Uncharacterized protein</fullName>
    </submittedName>
</protein>
<dbReference type="EMBL" id="JAHUTI010046051">
    <property type="protein sequence ID" value="MED6246992.1"/>
    <property type="molecule type" value="Genomic_DNA"/>
</dbReference>
<gene>
    <name evidence="2" type="ORF">ATANTOWER_027485</name>
</gene>
<proteinExistence type="predicted"/>
<evidence type="ECO:0000313" key="2">
    <source>
        <dbReference type="EMBL" id="MED6246992.1"/>
    </source>
</evidence>
<accession>A0ABU7B8S4</accession>
<keyword evidence="3" id="KW-1185">Reference proteome</keyword>
<reference evidence="2 3" key="1">
    <citation type="submission" date="2021-07" db="EMBL/GenBank/DDBJ databases">
        <authorList>
            <person name="Palmer J.M."/>
        </authorList>
    </citation>
    <scope>NUCLEOTIDE SEQUENCE [LARGE SCALE GENOMIC DNA]</scope>
    <source>
        <strain evidence="2 3">AT_MEX2019</strain>
        <tissue evidence="2">Muscle</tissue>
    </source>
</reference>
<evidence type="ECO:0000313" key="3">
    <source>
        <dbReference type="Proteomes" id="UP001345963"/>
    </source>
</evidence>
<feature type="region of interest" description="Disordered" evidence="1">
    <location>
        <begin position="26"/>
        <end position="45"/>
    </location>
</feature>